<dbReference type="GO" id="GO:0003677">
    <property type="term" value="F:DNA binding"/>
    <property type="evidence" value="ECO:0007669"/>
    <property type="project" value="InterPro"/>
</dbReference>
<dbReference type="Proteomes" id="UP000306808">
    <property type="component" value="Unassembled WGS sequence"/>
</dbReference>
<feature type="domain" description="RNA polymerase sigma factor 70 region 4 type 2" evidence="6">
    <location>
        <begin position="146"/>
        <end position="197"/>
    </location>
</feature>
<name>A0A4U0NJ79_9SPHI</name>
<reference evidence="7 8" key="1">
    <citation type="submission" date="2019-04" db="EMBL/GenBank/DDBJ databases">
        <title>Sphingobacterium olei sp. nov., isolated from oil-contaminated soil.</title>
        <authorList>
            <person name="Liu B."/>
        </authorList>
    </citation>
    <scope>NUCLEOTIDE SEQUENCE [LARGE SCALE GENOMIC DNA]</scope>
    <source>
        <strain evidence="7 8">HAL-9</strain>
    </source>
</reference>
<evidence type="ECO:0000313" key="8">
    <source>
        <dbReference type="Proteomes" id="UP000306808"/>
    </source>
</evidence>
<accession>A0A4U0NJ79</accession>
<dbReference type="EMBL" id="SUME01000007">
    <property type="protein sequence ID" value="TJZ53772.1"/>
    <property type="molecule type" value="Genomic_DNA"/>
</dbReference>
<feature type="domain" description="RNA polymerase sigma-70 region 2" evidence="5">
    <location>
        <begin position="49"/>
        <end position="115"/>
    </location>
</feature>
<sequence>MLFFWIKLLKFYTFTNIKLTWWLVDLKKIDKLTLTLFVSGNKKAFELVYKSYSASIFKRLLYLLKDEDEAEEMLQNIFIRVWTNRSSIDVEKNFHNYLLRIADSMAIDLIRRNVRSQLVYDSILIQGVHQHDSVEDAYLQKEEWVILENAIDQLPPQRKLIFTLCKLEGKSYGEVSKLLNISPATISNHLVLAMKQIRIFTSRYEKGLKTVLLLFF</sequence>
<comment type="caution">
    <text evidence="7">The sequence shown here is derived from an EMBL/GenBank/DDBJ whole genome shotgun (WGS) entry which is preliminary data.</text>
</comment>
<dbReference type="InterPro" id="IPR014284">
    <property type="entry name" value="RNA_pol_sigma-70_dom"/>
</dbReference>
<proteinExistence type="inferred from homology"/>
<dbReference type="PANTHER" id="PTHR43133">
    <property type="entry name" value="RNA POLYMERASE ECF-TYPE SIGMA FACTO"/>
    <property type="match status" value="1"/>
</dbReference>
<dbReference type="InterPro" id="IPR039425">
    <property type="entry name" value="RNA_pol_sigma-70-like"/>
</dbReference>
<keyword evidence="4" id="KW-0804">Transcription</keyword>
<dbReference type="InterPro" id="IPR007627">
    <property type="entry name" value="RNA_pol_sigma70_r2"/>
</dbReference>
<dbReference type="GO" id="GO:0016987">
    <property type="term" value="F:sigma factor activity"/>
    <property type="evidence" value="ECO:0007669"/>
    <property type="project" value="UniProtKB-KW"/>
</dbReference>
<keyword evidence="8" id="KW-1185">Reference proteome</keyword>
<dbReference type="GO" id="GO:0006352">
    <property type="term" value="P:DNA-templated transcription initiation"/>
    <property type="evidence" value="ECO:0007669"/>
    <property type="project" value="InterPro"/>
</dbReference>
<evidence type="ECO:0000259" key="6">
    <source>
        <dbReference type="Pfam" id="PF08281"/>
    </source>
</evidence>
<evidence type="ECO:0000313" key="7">
    <source>
        <dbReference type="EMBL" id="TJZ53772.1"/>
    </source>
</evidence>
<evidence type="ECO:0000256" key="4">
    <source>
        <dbReference type="ARBA" id="ARBA00023163"/>
    </source>
</evidence>
<keyword evidence="3" id="KW-0731">Sigma factor</keyword>
<dbReference type="Gene3D" id="1.10.10.10">
    <property type="entry name" value="Winged helix-like DNA-binding domain superfamily/Winged helix DNA-binding domain"/>
    <property type="match status" value="1"/>
</dbReference>
<dbReference type="Pfam" id="PF04542">
    <property type="entry name" value="Sigma70_r2"/>
    <property type="match status" value="1"/>
</dbReference>
<evidence type="ECO:0000259" key="5">
    <source>
        <dbReference type="Pfam" id="PF04542"/>
    </source>
</evidence>
<protein>
    <submittedName>
        <fullName evidence="7">Sigma-70 family RNA polymerase sigma factor</fullName>
    </submittedName>
</protein>
<dbReference type="Gene3D" id="1.10.1740.10">
    <property type="match status" value="1"/>
</dbReference>
<dbReference type="InterPro" id="IPR013324">
    <property type="entry name" value="RNA_pol_sigma_r3/r4-like"/>
</dbReference>
<dbReference type="NCBIfam" id="TIGR02937">
    <property type="entry name" value="sigma70-ECF"/>
    <property type="match status" value="1"/>
</dbReference>
<gene>
    <name evidence="7" type="ORF">FAZ15_17255</name>
</gene>
<dbReference type="AlphaFoldDB" id="A0A4U0NJ79"/>
<evidence type="ECO:0000256" key="2">
    <source>
        <dbReference type="ARBA" id="ARBA00023015"/>
    </source>
</evidence>
<dbReference type="OrthoDB" id="655312at2"/>
<dbReference type="PANTHER" id="PTHR43133:SF46">
    <property type="entry name" value="RNA POLYMERASE SIGMA-70 FACTOR ECF SUBFAMILY"/>
    <property type="match status" value="1"/>
</dbReference>
<keyword evidence="2" id="KW-0805">Transcription regulation</keyword>
<dbReference type="InterPro" id="IPR013325">
    <property type="entry name" value="RNA_pol_sigma_r2"/>
</dbReference>
<dbReference type="SUPFAM" id="SSF88946">
    <property type="entry name" value="Sigma2 domain of RNA polymerase sigma factors"/>
    <property type="match status" value="1"/>
</dbReference>
<dbReference type="CDD" id="cd06171">
    <property type="entry name" value="Sigma70_r4"/>
    <property type="match status" value="1"/>
</dbReference>
<organism evidence="7 8">
    <name type="scientific">Sphingobacterium olei</name>
    <dbReference type="NCBI Taxonomy" id="2571155"/>
    <lineage>
        <taxon>Bacteria</taxon>
        <taxon>Pseudomonadati</taxon>
        <taxon>Bacteroidota</taxon>
        <taxon>Sphingobacteriia</taxon>
        <taxon>Sphingobacteriales</taxon>
        <taxon>Sphingobacteriaceae</taxon>
        <taxon>Sphingobacterium</taxon>
    </lineage>
</organism>
<evidence type="ECO:0000256" key="3">
    <source>
        <dbReference type="ARBA" id="ARBA00023082"/>
    </source>
</evidence>
<evidence type="ECO:0000256" key="1">
    <source>
        <dbReference type="ARBA" id="ARBA00010641"/>
    </source>
</evidence>
<comment type="similarity">
    <text evidence="1">Belongs to the sigma-70 factor family. ECF subfamily.</text>
</comment>
<dbReference type="SUPFAM" id="SSF88659">
    <property type="entry name" value="Sigma3 and sigma4 domains of RNA polymerase sigma factors"/>
    <property type="match status" value="1"/>
</dbReference>
<dbReference type="Pfam" id="PF08281">
    <property type="entry name" value="Sigma70_r4_2"/>
    <property type="match status" value="1"/>
</dbReference>
<dbReference type="InterPro" id="IPR013249">
    <property type="entry name" value="RNA_pol_sigma70_r4_t2"/>
</dbReference>
<dbReference type="InterPro" id="IPR036388">
    <property type="entry name" value="WH-like_DNA-bd_sf"/>
</dbReference>